<evidence type="ECO:0000259" key="13">
    <source>
        <dbReference type="SMART" id="SM01284"/>
    </source>
</evidence>
<evidence type="ECO:0000256" key="9">
    <source>
        <dbReference type="ARBA" id="ARBA00022946"/>
    </source>
</evidence>
<organism evidence="14 15">
    <name type="scientific">Orchesella cincta</name>
    <name type="common">Springtail</name>
    <name type="synonym">Podura cincta</name>
    <dbReference type="NCBI Taxonomy" id="48709"/>
    <lineage>
        <taxon>Eukaryota</taxon>
        <taxon>Metazoa</taxon>
        <taxon>Ecdysozoa</taxon>
        <taxon>Arthropoda</taxon>
        <taxon>Hexapoda</taxon>
        <taxon>Collembola</taxon>
        <taxon>Entomobryomorpha</taxon>
        <taxon>Entomobryoidea</taxon>
        <taxon>Orchesellidae</taxon>
        <taxon>Orchesellinae</taxon>
        <taxon>Orchesella</taxon>
    </lineage>
</organism>
<accession>A0A1D2MR97</accession>
<evidence type="ECO:0000256" key="2">
    <source>
        <dbReference type="ARBA" id="ARBA00004173"/>
    </source>
</evidence>
<evidence type="ECO:0000256" key="7">
    <source>
        <dbReference type="ARBA" id="ARBA00022588"/>
    </source>
</evidence>
<dbReference type="AlphaFoldDB" id="A0A1D2MR97"/>
<dbReference type="PANTHER" id="PTHR13113:SF1">
    <property type="entry name" value="EVOLUTIONARILY CONSERVED SIGNALING INTERMEDIATE IN TOLL PATHWAY, MITOCHONDRIAL"/>
    <property type="match status" value="1"/>
</dbReference>
<evidence type="ECO:0000256" key="1">
    <source>
        <dbReference type="ARBA" id="ARBA00004123"/>
    </source>
</evidence>
<dbReference type="GO" id="GO:0045087">
    <property type="term" value="P:innate immune response"/>
    <property type="evidence" value="ECO:0007669"/>
    <property type="project" value="UniProtKB-KW"/>
</dbReference>
<keyword evidence="8" id="KW-0391">Immunity</keyword>
<sequence length="606" mass="70263">MLPRVPRCVFQRSLGRLAKYVMVSSTSNDLPLNTLLYRRHSTISSRLLHCNCGIVTTHLFNKNTSDLQQCRYKSTKPQTKKDTSGSAVRERDNEVDENASKTNNKLDDEDEPSNQVVVSSESSKIQLHRKAAASSDELIIQRTAEEEEKSRRRYEKADPPEEERHEYHKQRAERSVNKALMKTDMFDNMKEKNKENFLFAVELFEERDVHLRGHVEFIYAALKEMKKFGVHRDLETYKKIIDIFPKGKMIQTNMFQVEFMHYPKQQQCAIDVLEQMEDNSVIPDTEVQQMLTNIFGSWSFPMRKASRMLYWMPKFKHLSPWRLPENLPDNTIELAKIAVERMTSVDLNTKITIYDCAELEDAYDITWIVSGQSPEQQKLIESHPAERPIFVEGAFRLWLKDVCMNYFILRAEPKPRVDSKKDLDEVGDIHTVYEEEFIDALETVPTVHEQEDGVILGVCCTGSSSRDSVVSWIRFLEQTNPRLGKDISVLFTLKSPIGPTDDLEILAYRDIEELQKLGKQRDPFIASSKLGVDPGMPDLRQVGIWTDSDTKFPNWPHNFHNPDSTSLKNKMENEQLLQELERRAEKKPQKIGDKDETKPDENKQIG</sequence>
<dbReference type="STRING" id="48709.A0A1D2MR97"/>
<evidence type="ECO:0000256" key="12">
    <source>
        <dbReference type="SAM" id="MobiDB-lite"/>
    </source>
</evidence>
<evidence type="ECO:0000256" key="6">
    <source>
        <dbReference type="ARBA" id="ARBA00022490"/>
    </source>
</evidence>
<name>A0A1D2MR97_ORCCI</name>
<dbReference type="InterPro" id="IPR029342">
    <property type="entry name" value="ECIST_C"/>
</dbReference>
<evidence type="ECO:0000256" key="8">
    <source>
        <dbReference type="ARBA" id="ARBA00022859"/>
    </source>
</evidence>
<feature type="compositionally biased region" description="Basic and acidic residues" evidence="12">
    <location>
        <begin position="569"/>
        <end position="606"/>
    </location>
</feature>
<dbReference type="Proteomes" id="UP000094527">
    <property type="component" value="Unassembled WGS sequence"/>
</dbReference>
<dbReference type="EMBL" id="LJIJ01000677">
    <property type="protein sequence ID" value="ODM95421.1"/>
    <property type="molecule type" value="Genomic_DNA"/>
</dbReference>
<comment type="similarity">
    <text evidence="4">Belongs to the ECSIT family.</text>
</comment>
<feature type="compositionally biased region" description="Basic and acidic residues" evidence="12">
    <location>
        <begin position="155"/>
        <end position="172"/>
    </location>
</feature>
<reference evidence="14 15" key="1">
    <citation type="journal article" date="2016" name="Genome Biol. Evol.">
        <title>Gene Family Evolution Reflects Adaptation to Soil Environmental Stressors in the Genome of the Collembolan Orchesella cincta.</title>
        <authorList>
            <person name="Faddeeva-Vakhrusheva A."/>
            <person name="Derks M.F."/>
            <person name="Anvar S.Y."/>
            <person name="Agamennone V."/>
            <person name="Suring W."/>
            <person name="Smit S."/>
            <person name="van Straalen N.M."/>
            <person name="Roelofs D."/>
        </authorList>
    </citation>
    <scope>NUCLEOTIDE SEQUENCE [LARGE SCALE GENOMIC DNA]</scope>
    <source>
        <tissue evidence="14">Mixed pool</tissue>
    </source>
</reference>
<dbReference type="GO" id="GO:0007178">
    <property type="term" value="P:cell surface receptor protein serine/threonine kinase signaling pathway"/>
    <property type="evidence" value="ECO:0007669"/>
    <property type="project" value="TreeGrafter"/>
</dbReference>
<feature type="region of interest" description="Disordered" evidence="12">
    <location>
        <begin position="555"/>
        <end position="606"/>
    </location>
</feature>
<feature type="compositionally biased region" description="Polar residues" evidence="12">
    <location>
        <begin position="113"/>
        <end position="125"/>
    </location>
</feature>
<dbReference type="GO" id="GO:0005739">
    <property type="term" value="C:mitochondrion"/>
    <property type="evidence" value="ECO:0007669"/>
    <property type="project" value="UniProtKB-SubCell"/>
</dbReference>
<dbReference type="OrthoDB" id="10064298at2759"/>
<evidence type="ECO:0000256" key="5">
    <source>
        <dbReference type="ARBA" id="ARBA00019998"/>
    </source>
</evidence>
<evidence type="ECO:0000313" key="14">
    <source>
        <dbReference type="EMBL" id="ODM95421.1"/>
    </source>
</evidence>
<keyword evidence="7" id="KW-0399">Innate immunity</keyword>
<feature type="compositionally biased region" description="Basic and acidic residues" evidence="12">
    <location>
        <begin position="79"/>
        <end position="92"/>
    </location>
</feature>
<feature type="domain" description="ECSIT C-terminal" evidence="13">
    <location>
        <begin position="373"/>
        <end position="494"/>
    </location>
</feature>
<evidence type="ECO:0000256" key="4">
    <source>
        <dbReference type="ARBA" id="ARBA00007674"/>
    </source>
</evidence>
<evidence type="ECO:0000256" key="11">
    <source>
        <dbReference type="ARBA" id="ARBA00023242"/>
    </source>
</evidence>
<gene>
    <name evidence="14" type="ORF">Ocin01_11269</name>
</gene>
<dbReference type="Pfam" id="PF14784">
    <property type="entry name" value="ECSIT_C"/>
    <property type="match status" value="1"/>
</dbReference>
<keyword evidence="10" id="KW-0496">Mitochondrion</keyword>
<keyword evidence="6" id="KW-0963">Cytoplasm</keyword>
<feature type="region of interest" description="Disordered" evidence="12">
    <location>
        <begin position="71"/>
        <end position="172"/>
    </location>
</feature>
<comment type="caution">
    <text evidence="14">The sequence shown here is derived from an EMBL/GenBank/DDBJ whole genome shotgun (WGS) entry which is preliminary data.</text>
</comment>
<dbReference type="InterPro" id="IPR010418">
    <property type="entry name" value="ECSIT"/>
</dbReference>
<dbReference type="Pfam" id="PF06239">
    <property type="entry name" value="ECSIT_N"/>
    <property type="match status" value="1"/>
</dbReference>
<evidence type="ECO:0000256" key="10">
    <source>
        <dbReference type="ARBA" id="ARBA00023128"/>
    </source>
</evidence>
<comment type="subcellular location">
    <subcellularLocation>
        <location evidence="3">Cytoplasm</location>
    </subcellularLocation>
    <subcellularLocation>
        <location evidence="2">Mitochondrion</location>
    </subcellularLocation>
    <subcellularLocation>
        <location evidence="1">Nucleus</location>
    </subcellularLocation>
</comment>
<dbReference type="SMART" id="SM01284">
    <property type="entry name" value="ECSIT_Cterm"/>
    <property type="match status" value="1"/>
</dbReference>
<keyword evidence="9" id="KW-0809">Transit peptide</keyword>
<keyword evidence="11" id="KW-0539">Nucleus</keyword>
<evidence type="ECO:0000313" key="15">
    <source>
        <dbReference type="Proteomes" id="UP000094527"/>
    </source>
</evidence>
<protein>
    <recommendedName>
        <fullName evidence="5">Evolutionarily conserved signaling intermediate in Toll pathway, mitochondrial</fullName>
    </recommendedName>
</protein>
<dbReference type="GO" id="GO:0005634">
    <property type="term" value="C:nucleus"/>
    <property type="evidence" value="ECO:0007669"/>
    <property type="project" value="UniProtKB-SubCell"/>
</dbReference>
<proteinExistence type="inferred from homology"/>
<dbReference type="PANTHER" id="PTHR13113">
    <property type="entry name" value="ECSIT EVOLUTIONARILY CONSERVED SIGNALING INTERMEDIATE IN TOLL PATHWAYS"/>
    <property type="match status" value="1"/>
</dbReference>
<evidence type="ECO:0000256" key="3">
    <source>
        <dbReference type="ARBA" id="ARBA00004496"/>
    </source>
</evidence>
<keyword evidence="15" id="KW-1185">Reference proteome</keyword>
<dbReference type="InterPro" id="IPR046448">
    <property type="entry name" value="ECSIT_N"/>
</dbReference>